<reference evidence="2 3" key="1">
    <citation type="journal article" date="2022" name="Microbiol. Resour. Announc.">
        <title>Complete Genome Sequence of the Hyperthermophilic and Acidophilic Archaeon Saccharolobus caldissimus Strain HS-3T.</title>
        <authorList>
            <person name="Sakai H.D."/>
            <person name="Kurosawa N."/>
        </authorList>
    </citation>
    <scope>NUCLEOTIDE SEQUENCE [LARGE SCALE GENOMIC DNA]</scope>
    <source>
        <strain evidence="2 3">JCM32116</strain>
    </source>
</reference>
<evidence type="ECO:0000259" key="1">
    <source>
        <dbReference type="Pfam" id="PF04967"/>
    </source>
</evidence>
<sequence>MYSKFPLKIVVLDLFHEDCWTSHIENDTIKVVSHKIYGNLVRDVIICDYESFKILKKLNDKHRIKNIINVSAYEGKRVLVDMYLSYDNSVLSILNKNNVIILEPTIVYGNEKWFFLAYDFQINKVINDLKNYAKINKISVKDYKPSDNNLNETEMNILKTALDLGYFDRPRKITIKGLANKLKMSEMTVIYYLRTAEKKIIENFLKENAS</sequence>
<dbReference type="InterPro" id="IPR007050">
    <property type="entry name" value="HTH_bacterioopsin"/>
</dbReference>
<gene>
    <name evidence="2" type="ORF">SACC_27170</name>
</gene>
<dbReference type="RefSeq" id="WP_229570151.1">
    <property type="nucleotide sequence ID" value="NZ_AP025226.1"/>
</dbReference>
<dbReference type="Proteomes" id="UP001319921">
    <property type="component" value="Chromosome"/>
</dbReference>
<evidence type="ECO:0000313" key="3">
    <source>
        <dbReference type="Proteomes" id="UP001319921"/>
    </source>
</evidence>
<dbReference type="GeneID" id="68867438"/>
<dbReference type="AlphaFoldDB" id="A0AAQ4CV69"/>
<organism evidence="2 3">
    <name type="scientific">Saccharolobus caldissimus</name>
    <dbReference type="NCBI Taxonomy" id="1702097"/>
    <lineage>
        <taxon>Archaea</taxon>
        <taxon>Thermoproteota</taxon>
        <taxon>Thermoprotei</taxon>
        <taxon>Sulfolobales</taxon>
        <taxon>Sulfolobaceae</taxon>
        <taxon>Saccharolobus</taxon>
    </lineage>
</organism>
<dbReference type="EMBL" id="AP025226">
    <property type="protein sequence ID" value="BDB99700.1"/>
    <property type="molecule type" value="Genomic_DNA"/>
</dbReference>
<dbReference type="PANTHER" id="PTHR34236">
    <property type="entry name" value="DIMETHYL SULFOXIDE REDUCTASE TRANSCRIPTIONAL ACTIVATOR"/>
    <property type="match status" value="1"/>
</dbReference>
<proteinExistence type="predicted"/>
<protein>
    <submittedName>
        <fullName evidence="2">Bacterio-opsin activator</fullName>
    </submittedName>
</protein>
<accession>A0AAQ4CV69</accession>
<name>A0AAQ4CV69_9CREN</name>
<dbReference type="KEGG" id="scas:SACC_27170"/>
<feature type="domain" description="HTH bat-type" evidence="1">
    <location>
        <begin position="152"/>
        <end position="202"/>
    </location>
</feature>
<dbReference type="Pfam" id="PF04967">
    <property type="entry name" value="HTH_10"/>
    <property type="match status" value="1"/>
</dbReference>
<evidence type="ECO:0000313" key="2">
    <source>
        <dbReference type="EMBL" id="BDB99700.1"/>
    </source>
</evidence>
<dbReference type="PANTHER" id="PTHR34236:SF1">
    <property type="entry name" value="DIMETHYL SULFOXIDE REDUCTASE TRANSCRIPTIONAL ACTIVATOR"/>
    <property type="match status" value="1"/>
</dbReference>
<keyword evidence="3" id="KW-1185">Reference proteome</keyword>